<name>A0A5S3VA77_9GAMM</name>
<gene>
    <name evidence="2" type="ORF">CWC19_08385</name>
</gene>
<keyword evidence="1" id="KW-0802">TPR repeat</keyword>
<sequence>MTTALQNSDPLEAILNDLLPTFNHMHIDERFTKLNQAITSQPESTELYFLLASHYVETQDNDLAINAFERCLELDASNLIARYQVTFLALMLNHEALFLTHSDILLALEKTSHFYHFTTGLRKFAAGNFKDAINSFEYGLNLNSENASLNANIKQLIELAKGEETQLANNIEENVEPDDAINSSNNSILLDIYNKQSH</sequence>
<evidence type="ECO:0000256" key="1">
    <source>
        <dbReference type="PROSITE-ProRule" id="PRU00339"/>
    </source>
</evidence>
<dbReference type="EMBL" id="PNBX01000031">
    <property type="protein sequence ID" value="TMO68603.1"/>
    <property type="molecule type" value="Genomic_DNA"/>
</dbReference>
<protein>
    <submittedName>
        <fullName evidence="2">Uncharacterized protein</fullName>
    </submittedName>
</protein>
<dbReference type="PROSITE" id="PS50005">
    <property type="entry name" value="TPR"/>
    <property type="match status" value="1"/>
</dbReference>
<accession>A0A5S3VA77</accession>
<evidence type="ECO:0000313" key="2">
    <source>
        <dbReference type="EMBL" id="TMO68603.1"/>
    </source>
</evidence>
<organism evidence="2 3">
    <name type="scientific">Pseudoalteromonas aurantia</name>
    <dbReference type="NCBI Taxonomy" id="43654"/>
    <lineage>
        <taxon>Bacteria</taxon>
        <taxon>Pseudomonadati</taxon>
        <taxon>Pseudomonadota</taxon>
        <taxon>Gammaproteobacteria</taxon>
        <taxon>Alteromonadales</taxon>
        <taxon>Pseudoalteromonadaceae</taxon>
        <taxon>Pseudoalteromonas</taxon>
    </lineage>
</organism>
<reference evidence="2 3" key="1">
    <citation type="submission" date="2018-01" db="EMBL/GenBank/DDBJ databases">
        <authorList>
            <person name="Paulsen S."/>
            <person name="Gram L.K."/>
        </authorList>
    </citation>
    <scope>NUCLEOTIDE SEQUENCE [LARGE SCALE GENOMIC DNA]</scope>
    <source>
        <strain evidence="2 3">S3790</strain>
    </source>
</reference>
<proteinExistence type="predicted"/>
<evidence type="ECO:0000313" key="3">
    <source>
        <dbReference type="Proteomes" id="UP000307217"/>
    </source>
</evidence>
<dbReference type="Gene3D" id="1.25.40.10">
    <property type="entry name" value="Tetratricopeptide repeat domain"/>
    <property type="match status" value="1"/>
</dbReference>
<dbReference type="SUPFAM" id="SSF48452">
    <property type="entry name" value="TPR-like"/>
    <property type="match status" value="1"/>
</dbReference>
<reference evidence="3" key="2">
    <citation type="submission" date="2019-06" db="EMBL/GenBank/DDBJ databases">
        <title>Co-occurence of chitin degradation, pigmentation and bioactivity in marine Pseudoalteromonas.</title>
        <authorList>
            <person name="Sonnenschein E.C."/>
            <person name="Bech P.K."/>
        </authorList>
    </citation>
    <scope>NUCLEOTIDE SEQUENCE [LARGE SCALE GENOMIC DNA]</scope>
    <source>
        <strain evidence="3">S3790</strain>
    </source>
</reference>
<dbReference type="Proteomes" id="UP000307217">
    <property type="component" value="Unassembled WGS sequence"/>
</dbReference>
<feature type="repeat" description="TPR" evidence="1">
    <location>
        <begin position="45"/>
        <end position="78"/>
    </location>
</feature>
<dbReference type="InterPro" id="IPR019734">
    <property type="entry name" value="TPR_rpt"/>
</dbReference>
<dbReference type="AlphaFoldDB" id="A0A5S3VA77"/>
<dbReference type="RefSeq" id="WP_138591462.1">
    <property type="nucleotide sequence ID" value="NZ_PNBX01000031.1"/>
</dbReference>
<dbReference type="Pfam" id="PF13181">
    <property type="entry name" value="TPR_8"/>
    <property type="match status" value="1"/>
</dbReference>
<dbReference type="InterPro" id="IPR011990">
    <property type="entry name" value="TPR-like_helical_dom_sf"/>
</dbReference>
<dbReference type="SMART" id="SM00028">
    <property type="entry name" value="TPR"/>
    <property type="match status" value="2"/>
</dbReference>
<comment type="caution">
    <text evidence="2">The sequence shown here is derived from an EMBL/GenBank/DDBJ whole genome shotgun (WGS) entry which is preliminary data.</text>
</comment>